<reference evidence="1 2" key="1">
    <citation type="submission" date="2019-12" db="EMBL/GenBank/DDBJ databases">
        <authorList>
            <person name="Alioto T."/>
            <person name="Alioto T."/>
            <person name="Gomez Garrido J."/>
        </authorList>
    </citation>
    <scope>NUCLEOTIDE SEQUENCE [LARGE SCALE GENOMIC DNA]</scope>
</reference>
<sequence length="228" mass="26106">MVSSPKHVAPIIVVADDSKLDDEPMPITYCSDHDWEKHTTFDIKNLLGINSENDDANNCYTISTIHVSSNDDIGSSMLGDEVFENPFATDDYIFETSPSSKNDDMFTNEHTLEDNYYIAYDDTMPPVFDNYYNHPYETCHSYGGITQNHPFNIQLVYHVQVLYDDPAPIVINEKNFSYVENNDTFMHMDYDKNVSCDGYIVVGWQPTGRLKLGLNAVRPKVQRGRSWC</sequence>
<organism evidence="1 2">
    <name type="scientific">Olea europaea subsp. europaea</name>
    <dbReference type="NCBI Taxonomy" id="158383"/>
    <lineage>
        <taxon>Eukaryota</taxon>
        <taxon>Viridiplantae</taxon>
        <taxon>Streptophyta</taxon>
        <taxon>Embryophyta</taxon>
        <taxon>Tracheophyta</taxon>
        <taxon>Spermatophyta</taxon>
        <taxon>Magnoliopsida</taxon>
        <taxon>eudicotyledons</taxon>
        <taxon>Gunneridae</taxon>
        <taxon>Pentapetalae</taxon>
        <taxon>asterids</taxon>
        <taxon>lamiids</taxon>
        <taxon>Lamiales</taxon>
        <taxon>Oleaceae</taxon>
        <taxon>Oleeae</taxon>
        <taxon>Olea</taxon>
    </lineage>
</organism>
<dbReference type="Gramene" id="OE9A035661T1">
    <property type="protein sequence ID" value="OE9A035661C1"/>
    <property type="gene ID" value="OE9A035661"/>
</dbReference>
<protein>
    <submittedName>
        <fullName evidence="1">Uncharacterized protein</fullName>
    </submittedName>
</protein>
<dbReference type="Proteomes" id="UP000594638">
    <property type="component" value="Unassembled WGS sequence"/>
</dbReference>
<proteinExistence type="predicted"/>
<gene>
    <name evidence="1" type="ORF">OLEA9_A035661</name>
</gene>
<evidence type="ECO:0000313" key="1">
    <source>
        <dbReference type="EMBL" id="CAA3004218.1"/>
    </source>
</evidence>
<keyword evidence="2" id="KW-1185">Reference proteome</keyword>
<comment type="caution">
    <text evidence="1">The sequence shown here is derived from an EMBL/GenBank/DDBJ whole genome shotgun (WGS) entry which is preliminary data.</text>
</comment>
<evidence type="ECO:0000313" key="2">
    <source>
        <dbReference type="Proteomes" id="UP000594638"/>
    </source>
</evidence>
<dbReference type="AlphaFoldDB" id="A0A8S0TFM6"/>
<accession>A0A8S0TFM6</accession>
<dbReference type="EMBL" id="CACTIH010006129">
    <property type="protein sequence ID" value="CAA3004218.1"/>
    <property type="molecule type" value="Genomic_DNA"/>
</dbReference>
<name>A0A8S0TFM6_OLEEU</name>